<gene>
    <name evidence="1" type="ORF">ERS008198_01165</name>
</gene>
<protein>
    <submittedName>
        <fullName evidence="1">Uncharacterized protein</fullName>
    </submittedName>
</protein>
<name>A0A655BWN2_SALET</name>
<dbReference type="AlphaFoldDB" id="A0A655BWN2"/>
<organism evidence="1 2">
    <name type="scientific">Salmonella enterica subsp. enterica serovar Bovismorbificans</name>
    <dbReference type="NCBI Taxonomy" id="58097"/>
    <lineage>
        <taxon>Bacteria</taxon>
        <taxon>Pseudomonadati</taxon>
        <taxon>Pseudomonadota</taxon>
        <taxon>Gammaproteobacteria</taxon>
        <taxon>Enterobacterales</taxon>
        <taxon>Enterobacteriaceae</taxon>
        <taxon>Salmonella</taxon>
    </lineage>
</organism>
<evidence type="ECO:0000313" key="1">
    <source>
        <dbReference type="EMBL" id="CNT83442.1"/>
    </source>
</evidence>
<evidence type="ECO:0000313" key="2">
    <source>
        <dbReference type="Proteomes" id="UP000041314"/>
    </source>
</evidence>
<accession>A0A655BWN2</accession>
<dbReference type="Proteomes" id="UP000041314">
    <property type="component" value="Unassembled WGS sequence"/>
</dbReference>
<proteinExistence type="predicted"/>
<dbReference type="EMBL" id="CQPA01000006">
    <property type="protein sequence ID" value="CNT83442.1"/>
    <property type="molecule type" value="Genomic_DNA"/>
</dbReference>
<reference evidence="1 2" key="1">
    <citation type="submission" date="2015-03" db="EMBL/GenBank/DDBJ databases">
        <authorList>
            <consortium name="Pathogen Informatics"/>
        </authorList>
    </citation>
    <scope>NUCLEOTIDE SEQUENCE [LARGE SCALE GENOMIC DNA]</scope>
    <source>
        <strain evidence="1 2">A1104</strain>
    </source>
</reference>
<sequence>MVRFAERHAFRDQVIRQLGGVGISLLRRVLTTWAFHLNTVQHQRRHMQAVKPGIERIEQPFFVFLHIFVIRQRQTF</sequence>